<keyword evidence="3" id="KW-1185">Reference proteome</keyword>
<dbReference type="RefSeq" id="WP_155453164.1">
    <property type="nucleotide sequence ID" value="NZ_WNKX01000004.1"/>
</dbReference>
<evidence type="ECO:0000256" key="1">
    <source>
        <dbReference type="SAM" id="SignalP"/>
    </source>
</evidence>
<name>A0A6L6QDK9_9BURK</name>
<gene>
    <name evidence="2" type="ORF">GM658_06255</name>
</gene>
<feature type="chain" id="PRO_5026676242" description="DUF5666 domain-containing protein" evidence="1">
    <location>
        <begin position="20"/>
        <end position="132"/>
    </location>
</feature>
<sequence>MKRVLIATMLAMACTASQAEGDSQTLSNGASGLSAVVVAGSALTVSGAGALVVESVEVVGDSVVVVLKAAGDGSKASVQFSGKALEGVSVAAGTAVSVVAMSAGHALVVSGQVIAFLPNEAGKALLHHSRVS</sequence>
<proteinExistence type="predicted"/>
<accession>A0A6L6QDK9</accession>
<evidence type="ECO:0008006" key="4">
    <source>
        <dbReference type="Google" id="ProtNLM"/>
    </source>
</evidence>
<comment type="caution">
    <text evidence="2">The sequence shown here is derived from an EMBL/GenBank/DDBJ whole genome shotgun (WGS) entry which is preliminary data.</text>
</comment>
<dbReference type="OrthoDB" id="5986644at2"/>
<evidence type="ECO:0000313" key="3">
    <source>
        <dbReference type="Proteomes" id="UP000472320"/>
    </source>
</evidence>
<evidence type="ECO:0000313" key="2">
    <source>
        <dbReference type="EMBL" id="MTW10201.1"/>
    </source>
</evidence>
<organism evidence="2 3">
    <name type="scientific">Massilia eburnea</name>
    <dbReference type="NCBI Taxonomy" id="1776165"/>
    <lineage>
        <taxon>Bacteria</taxon>
        <taxon>Pseudomonadati</taxon>
        <taxon>Pseudomonadota</taxon>
        <taxon>Betaproteobacteria</taxon>
        <taxon>Burkholderiales</taxon>
        <taxon>Oxalobacteraceae</taxon>
        <taxon>Telluria group</taxon>
        <taxon>Massilia</taxon>
    </lineage>
</organism>
<keyword evidence="1" id="KW-0732">Signal</keyword>
<dbReference type="Proteomes" id="UP000472320">
    <property type="component" value="Unassembled WGS sequence"/>
</dbReference>
<protein>
    <recommendedName>
        <fullName evidence="4">DUF5666 domain-containing protein</fullName>
    </recommendedName>
</protein>
<feature type="signal peptide" evidence="1">
    <location>
        <begin position="1"/>
        <end position="19"/>
    </location>
</feature>
<dbReference type="EMBL" id="WNKX01000004">
    <property type="protein sequence ID" value="MTW10201.1"/>
    <property type="molecule type" value="Genomic_DNA"/>
</dbReference>
<dbReference type="AlphaFoldDB" id="A0A6L6QDK9"/>
<reference evidence="2 3" key="1">
    <citation type="submission" date="2019-11" db="EMBL/GenBank/DDBJ databases">
        <title>Type strains purchased from KCTC, JCM and DSMZ.</title>
        <authorList>
            <person name="Lu H."/>
        </authorList>
    </citation>
    <scope>NUCLEOTIDE SEQUENCE [LARGE SCALE GENOMIC DNA]</scope>
    <source>
        <strain evidence="2 3">JCM 31587</strain>
    </source>
</reference>